<dbReference type="CDD" id="cd01093">
    <property type="entry name" value="CRIB_PAK_like"/>
    <property type="match status" value="1"/>
</dbReference>
<keyword evidence="10" id="KW-0460">Magnesium</keyword>
<dbReference type="Gene3D" id="2.30.29.30">
    <property type="entry name" value="Pleckstrin-homology domain (PH domain)/Phosphotyrosine-binding domain (PTB)"/>
    <property type="match status" value="1"/>
</dbReference>
<evidence type="ECO:0000256" key="4">
    <source>
        <dbReference type="ARBA" id="ARBA00022527"/>
    </source>
</evidence>
<feature type="domain" description="CRIB" evidence="15">
    <location>
        <begin position="123"/>
        <end position="136"/>
    </location>
</feature>
<dbReference type="InterPro" id="IPR011009">
    <property type="entry name" value="Kinase-like_dom_sf"/>
</dbReference>
<evidence type="ECO:0000256" key="12">
    <source>
        <dbReference type="ARBA" id="ARBA00048679"/>
    </source>
</evidence>
<evidence type="ECO:0000313" key="16">
    <source>
        <dbReference type="EMBL" id="EJS41829.1"/>
    </source>
</evidence>
<dbReference type="GO" id="GO:0046872">
    <property type="term" value="F:metal ion binding"/>
    <property type="evidence" value="ECO:0007669"/>
    <property type="project" value="UniProtKB-KW"/>
</dbReference>
<comment type="catalytic activity">
    <reaction evidence="11">
        <text>L-threonyl-[protein] + ATP = O-phospho-L-threonyl-[protein] + ADP + H(+)</text>
        <dbReference type="Rhea" id="RHEA:46608"/>
        <dbReference type="Rhea" id="RHEA-COMP:11060"/>
        <dbReference type="Rhea" id="RHEA-COMP:11605"/>
        <dbReference type="ChEBI" id="CHEBI:15378"/>
        <dbReference type="ChEBI" id="CHEBI:30013"/>
        <dbReference type="ChEBI" id="CHEBI:30616"/>
        <dbReference type="ChEBI" id="CHEBI:61977"/>
        <dbReference type="ChEBI" id="CHEBI:456216"/>
        <dbReference type="EC" id="2.7.11.1"/>
    </reaction>
</comment>
<dbReference type="Gene3D" id="1.10.510.10">
    <property type="entry name" value="Transferase(Phosphotransferase) domain 1"/>
    <property type="match status" value="1"/>
</dbReference>
<dbReference type="SUPFAM" id="SSF56112">
    <property type="entry name" value="Protein kinase-like (PK-like)"/>
    <property type="match status" value="1"/>
</dbReference>
<keyword evidence="4" id="KW-0723">Serine/threonine-protein kinase</keyword>
<keyword evidence="8" id="KW-0418">Kinase</keyword>
<dbReference type="SMART" id="SM00220">
    <property type="entry name" value="S_TKc"/>
    <property type="match status" value="1"/>
</dbReference>
<evidence type="ECO:0000313" key="17">
    <source>
        <dbReference type="Proteomes" id="UP000006968"/>
    </source>
</evidence>
<reference evidence="16 17" key="1">
    <citation type="journal article" date="2013" name="BMC Genomics">
        <title>High quality de novo sequencing and assembly of the Saccharomyces arboricolus genome.</title>
        <authorList>
            <person name="Liti G."/>
            <person name="Nguyen Ba A.N."/>
            <person name="Blythe M."/>
            <person name="Mueller C.A."/>
            <person name="Bergstroem A."/>
            <person name="Cubillos F.A."/>
            <person name="Dafhnis-Calas F."/>
            <person name="Khoshraftar S."/>
            <person name="Malla S."/>
            <person name="Mehta N."/>
            <person name="Siow C.C."/>
            <person name="Warringer J."/>
            <person name="Moses A.M."/>
            <person name="Louis E.J."/>
            <person name="Nieduszynski C.A."/>
        </authorList>
    </citation>
    <scope>NUCLEOTIDE SEQUENCE [LARGE SCALE GENOMIC DNA]</scope>
    <source>
        <strain evidence="17">H-6 / AS 2.3317 / CBS 10644</strain>
    </source>
</reference>
<dbReference type="FunFam" id="3.30.200.20:FF:000761">
    <property type="entry name" value="Non-specific serine/threonine protein kinase"/>
    <property type="match status" value="1"/>
</dbReference>
<dbReference type="PANTHER" id="PTHR45832:SF22">
    <property type="entry name" value="SERINE_THREONINE-PROTEIN KINASE SAMKA-RELATED"/>
    <property type="match status" value="1"/>
</dbReference>
<evidence type="ECO:0000259" key="13">
    <source>
        <dbReference type="PROSITE" id="PS50003"/>
    </source>
</evidence>
<dbReference type="Gene3D" id="3.30.200.20">
    <property type="entry name" value="Phosphorylase Kinase, domain 1"/>
    <property type="match status" value="1"/>
</dbReference>
<evidence type="ECO:0000256" key="2">
    <source>
        <dbReference type="ARBA" id="ARBA00008874"/>
    </source>
</evidence>
<evidence type="ECO:0000256" key="10">
    <source>
        <dbReference type="ARBA" id="ARBA00022842"/>
    </source>
</evidence>
<dbReference type="Gene3D" id="3.90.810.10">
    <property type="entry name" value="CRIB domain"/>
    <property type="match status" value="1"/>
</dbReference>
<dbReference type="InterPro" id="IPR033923">
    <property type="entry name" value="PAK_BD"/>
</dbReference>
<dbReference type="Pfam" id="PF00786">
    <property type="entry name" value="PBD"/>
    <property type="match status" value="1"/>
</dbReference>
<keyword evidence="7" id="KW-0547">Nucleotide-binding</keyword>
<dbReference type="Proteomes" id="UP000006968">
    <property type="component" value="Chromosome XV"/>
</dbReference>
<dbReference type="CDD" id="cd06614">
    <property type="entry name" value="STKc_PAK"/>
    <property type="match status" value="1"/>
</dbReference>
<dbReference type="SMART" id="SM00285">
    <property type="entry name" value="PBD"/>
    <property type="match status" value="1"/>
</dbReference>
<dbReference type="InterPro" id="IPR011993">
    <property type="entry name" value="PH-like_dom_sf"/>
</dbReference>
<gene>
    <name evidence="16" type="ORF">SU7_3108</name>
</gene>
<evidence type="ECO:0000259" key="15">
    <source>
        <dbReference type="PROSITE" id="PS50108"/>
    </source>
</evidence>
<comment type="cofactor">
    <cofactor evidence="1">
        <name>Mg(2+)</name>
        <dbReference type="ChEBI" id="CHEBI:18420"/>
    </cofactor>
</comment>
<evidence type="ECO:0000256" key="8">
    <source>
        <dbReference type="ARBA" id="ARBA00022777"/>
    </source>
</evidence>
<keyword evidence="17" id="KW-1185">Reference proteome</keyword>
<dbReference type="AlphaFoldDB" id="J8Q2J1"/>
<dbReference type="PROSITE" id="PS50108">
    <property type="entry name" value="CRIB"/>
    <property type="match status" value="1"/>
</dbReference>
<dbReference type="FunFam" id="1.10.510.10:FF:000768">
    <property type="entry name" value="Non-specific serine/threonine protein kinase"/>
    <property type="match status" value="1"/>
</dbReference>
<dbReference type="EMBL" id="ALIE01000177">
    <property type="protein sequence ID" value="EJS41829.1"/>
    <property type="molecule type" value="Genomic_DNA"/>
</dbReference>
<evidence type="ECO:0000256" key="3">
    <source>
        <dbReference type="ARBA" id="ARBA00012513"/>
    </source>
</evidence>
<evidence type="ECO:0000256" key="5">
    <source>
        <dbReference type="ARBA" id="ARBA00022679"/>
    </source>
</evidence>
<dbReference type="Pfam" id="PF00169">
    <property type="entry name" value="PH"/>
    <property type="match status" value="1"/>
</dbReference>
<dbReference type="OrthoDB" id="248923at2759"/>
<dbReference type="InterPro" id="IPR008271">
    <property type="entry name" value="Ser/Thr_kinase_AS"/>
</dbReference>
<protein>
    <recommendedName>
        <fullName evidence="3">non-specific serine/threonine protein kinase</fullName>
        <ecNumber evidence="3">2.7.11.1</ecNumber>
    </recommendedName>
</protein>
<feature type="domain" description="Protein kinase" evidence="14">
    <location>
        <begin position="361"/>
        <end position="640"/>
    </location>
</feature>
<dbReference type="InterPro" id="IPR001849">
    <property type="entry name" value="PH_domain"/>
</dbReference>
<dbReference type="PANTHER" id="PTHR45832">
    <property type="entry name" value="SERINE/THREONINE-PROTEIN KINASE SAMKA-RELATED-RELATED"/>
    <property type="match status" value="1"/>
</dbReference>
<dbReference type="Pfam" id="PF00069">
    <property type="entry name" value="Pkinase"/>
    <property type="match status" value="1"/>
</dbReference>
<dbReference type="FunFam" id="2.30.29.30:FF:000356">
    <property type="entry name" value="Non-specific serine/threonine protein kinase"/>
    <property type="match status" value="1"/>
</dbReference>
<dbReference type="InterPro" id="IPR036936">
    <property type="entry name" value="CRIB_dom_sf"/>
</dbReference>
<dbReference type="EC" id="2.7.11.1" evidence="3"/>
<dbReference type="PROSITE" id="PS00108">
    <property type="entry name" value="PROTEIN_KINASE_ST"/>
    <property type="match status" value="1"/>
</dbReference>
<dbReference type="GO" id="GO:0005524">
    <property type="term" value="F:ATP binding"/>
    <property type="evidence" value="ECO:0007669"/>
    <property type="project" value="UniProtKB-KW"/>
</dbReference>
<dbReference type="InterPro" id="IPR051931">
    <property type="entry name" value="PAK3-like"/>
</dbReference>
<dbReference type="PROSITE" id="PS50003">
    <property type="entry name" value="PH_DOMAIN"/>
    <property type="match status" value="1"/>
</dbReference>
<evidence type="ECO:0000259" key="14">
    <source>
        <dbReference type="PROSITE" id="PS50011"/>
    </source>
</evidence>
<evidence type="ECO:0000256" key="6">
    <source>
        <dbReference type="ARBA" id="ARBA00022723"/>
    </source>
</evidence>
<evidence type="ECO:0000256" key="9">
    <source>
        <dbReference type="ARBA" id="ARBA00022840"/>
    </source>
</evidence>
<dbReference type="SMART" id="SM00233">
    <property type="entry name" value="PH"/>
    <property type="match status" value="1"/>
</dbReference>
<keyword evidence="9" id="KW-0067">ATP-binding</keyword>
<dbReference type="GO" id="GO:0004674">
    <property type="term" value="F:protein serine/threonine kinase activity"/>
    <property type="evidence" value="ECO:0007669"/>
    <property type="project" value="UniProtKB-KW"/>
</dbReference>
<dbReference type="CDD" id="cd13279">
    <property type="entry name" value="PH_Cla4_Ste20"/>
    <property type="match status" value="1"/>
</dbReference>
<dbReference type="HOGENOM" id="CLU_000288_26_2_1"/>
<name>J8Q2J1_SACAR</name>
<evidence type="ECO:0000256" key="11">
    <source>
        <dbReference type="ARBA" id="ARBA00047899"/>
    </source>
</evidence>
<dbReference type="GO" id="GO:0106310">
    <property type="term" value="F:protein serine kinase activity"/>
    <property type="evidence" value="ECO:0007669"/>
    <property type="project" value="RHEA"/>
</dbReference>
<dbReference type="SUPFAM" id="SSF50729">
    <property type="entry name" value="PH domain-like"/>
    <property type="match status" value="1"/>
</dbReference>
<proteinExistence type="inferred from homology"/>
<accession>J8Q2J1</accession>
<dbReference type="FunFam" id="3.90.810.10:FF:000005">
    <property type="entry name" value="Non-specific serine/threonine protein kinase"/>
    <property type="match status" value="1"/>
</dbReference>
<organism evidence="16 17">
    <name type="scientific">Saccharomyces arboricola (strain H-6 / AS 2.3317 / CBS 10644)</name>
    <name type="common">Yeast</name>
    <dbReference type="NCBI Taxonomy" id="1160507"/>
    <lineage>
        <taxon>Eukaryota</taxon>
        <taxon>Fungi</taxon>
        <taxon>Dikarya</taxon>
        <taxon>Ascomycota</taxon>
        <taxon>Saccharomycotina</taxon>
        <taxon>Saccharomycetes</taxon>
        <taxon>Saccharomycetales</taxon>
        <taxon>Saccharomycetaceae</taxon>
        <taxon>Saccharomyces</taxon>
    </lineage>
</organism>
<evidence type="ECO:0000256" key="7">
    <source>
        <dbReference type="ARBA" id="ARBA00022741"/>
    </source>
</evidence>
<keyword evidence="6" id="KW-0479">Metal-binding</keyword>
<dbReference type="PROSITE" id="PS50011">
    <property type="entry name" value="PROTEIN_KINASE_DOM"/>
    <property type="match status" value="1"/>
</dbReference>
<dbReference type="InterPro" id="IPR000095">
    <property type="entry name" value="CRIB_dom"/>
</dbReference>
<comment type="catalytic activity">
    <reaction evidence="12">
        <text>L-seryl-[protein] + ATP = O-phospho-L-seryl-[protein] + ADP + H(+)</text>
        <dbReference type="Rhea" id="RHEA:17989"/>
        <dbReference type="Rhea" id="RHEA-COMP:9863"/>
        <dbReference type="Rhea" id="RHEA-COMP:11604"/>
        <dbReference type="ChEBI" id="CHEBI:15378"/>
        <dbReference type="ChEBI" id="CHEBI:29999"/>
        <dbReference type="ChEBI" id="CHEBI:30616"/>
        <dbReference type="ChEBI" id="CHEBI:83421"/>
        <dbReference type="ChEBI" id="CHEBI:456216"/>
        <dbReference type="EC" id="2.7.11.1"/>
    </reaction>
</comment>
<feature type="domain" description="PH" evidence="13">
    <location>
        <begin position="3"/>
        <end position="118"/>
    </location>
</feature>
<sequence length="656" mass="74801">MKGIKKEGWISYKVDGIFSFLWQKRYLVLNDSYLSFYKSDRVGEEAVLSVALTSITNVSRIQMKQNCFEILRATDQKDNVSPINSYFYESNSKRSIFISTRTERDLHGWLDAIFAKCPLLSGVSSPTNFTHKVHVGFDPKVGNFVGVPDSWAKLLQTSEITYDDWNRNSKAVIKALQFYEDYNGLDTIQSNNNVNSSVDLKPLKSPTKYIINKRTSSIKRSLSKTRRQSKTNSILPAYRSELKPFPRSTEKNNSVTNIEHNELYTTLHEKDKACTGKESSASLQTNQLKKKEKQTIQHHLRRQDNSAALKPRRLAPSAPVTKGYDGTPKEDLLELSDADDSEEIIMKMKTVAIDANPRPYFQMIEKAGQGASGAVYLSKRIKLPQKKDQRFFESHCHRTIGERVAIKQIHLSKQPRKQLIMNELLVMNDSHHENIVNFLEAYIIDAEELWVIMEYMEGGCLTDILDAAAETSSGKRSSPLNETQMAYIVKETCQGLMFLHDNKIIHRDIKSDNILLNSQGLVKITDFGFCAELTEKRSKRATMVGTPYWMAPEIVNQKGYDEKVDVWSLGIMLIEMIEGEPPYLNEDPLKALYLIANNGSPKLRHPESVAKKTRQFLDACLQVNVDLRASVRKLLMLEFLSLACSPTEFKLAIKWR</sequence>
<evidence type="ECO:0000256" key="1">
    <source>
        <dbReference type="ARBA" id="ARBA00001946"/>
    </source>
</evidence>
<comment type="caution">
    <text evidence="16">The sequence shown here is derived from an EMBL/GenBank/DDBJ whole genome shotgun (WGS) entry which is preliminary data.</text>
</comment>
<keyword evidence="5" id="KW-0808">Transferase</keyword>
<comment type="similarity">
    <text evidence="2">Belongs to the protein kinase superfamily. STE Ser/Thr protein kinase family. STE20 subfamily.</text>
</comment>
<dbReference type="InterPro" id="IPR000719">
    <property type="entry name" value="Prot_kinase_dom"/>
</dbReference>